<evidence type="ECO:0000256" key="8">
    <source>
        <dbReference type="ARBA" id="ARBA00023136"/>
    </source>
</evidence>
<dbReference type="SUPFAM" id="SSF161060">
    <property type="entry name" value="ATP synthase B chain-like"/>
    <property type="match status" value="1"/>
</dbReference>
<keyword evidence="5 9" id="KW-0999">Mitochondrion inner membrane</keyword>
<comment type="similarity">
    <text evidence="1 9">Belongs to the eukaryotic ATPase B chain family.</text>
</comment>
<comment type="subcellular location">
    <subcellularLocation>
        <location evidence="9">Mitochondrion</location>
    </subcellularLocation>
    <subcellularLocation>
        <location evidence="9">Mitochondrion inner membrane</location>
    </subcellularLocation>
</comment>
<proteinExistence type="inferred from homology"/>
<keyword evidence="11" id="KW-1185">Reference proteome</keyword>
<evidence type="ECO:0000256" key="3">
    <source>
        <dbReference type="ARBA" id="ARBA00022547"/>
    </source>
</evidence>
<reference evidence="10 11" key="1">
    <citation type="submission" date="2024-03" db="EMBL/GenBank/DDBJ databases">
        <title>The genome assembly and annotation of the cricket Gryllus longicercus Weissman &amp; Gray.</title>
        <authorList>
            <person name="Szrajer S."/>
            <person name="Gray D."/>
            <person name="Ylla G."/>
        </authorList>
    </citation>
    <scope>NUCLEOTIDE SEQUENCE [LARGE SCALE GENOMIC DNA]</scope>
    <source>
        <strain evidence="10">DAG 2021-001</strain>
        <tissue evidence="10">Whole body minus gut</tissue>
    </source>
</reference>
<dbReference type="GO" id="GO:0045259">
    <property type="term" value="C:proton-transporting ATP synthase complex"/>
    <property type="evidence" value="ECO:0007669"/>
    <property type="project" value="UniProtKB-KW"/>
</dbReference>
<dbReference type="PANTHER" id="PTHR12733">
    <property type="entry name" value="MITOCHONDRIAL ATP SYNTHASE B CHAIN"/>
    <property type="match status" value="1"/>
</dbReference>
<dbReference type="GO" id="GO:0005743">
    <property type="term" value="C:mitochondrial inner membrane"/>
    <property type="evidence" value="ECO:0007669"/>
    <property type="project" value="UniProtKB-SubCell"/>
</dbReference>
<evidence type="ECO:0000256" key="5">
    <source>
        <dbReference type="ARBA" id="ARBA00022792"/>
    </source>
</evidence>
<gene>
    <name evidence="10" type="ORF">R5R35_000994</name>
</gene>
<keyword evidence="3 9" id="KW-0138">CF(0)</keyword>
<organism evidence="10 11">
    <name type="scientific">Gryllus longicercus</name>
    <dbReference type="NCBI Taxonomy" id="2509291"/>
    <lineage>
        <taxon>Eukaryota</taxon>
        <taxon>Metazoa</taxon>
        <taxon>Ecdysozoa</taxon>
        <taxon>Arthropoda</taxon>
        <taxon>Hexapoda</taxon>
        <taxon>Insecta</taxon>
        <taxon>Pterygota</taxon>
        <taxon>Neoptera</taxon>
        <taxon>Polyneoptera</taxon>
        <taxon>Orthoptera</taxon>
        <taxon>Ensifera</taxon>
        <taxon>Gryllidea</taxon>
        <taxon>Grylloidea</taxon>
        <taxon>Gryllidae</taxon>
        <taxon>Gryllinae</taxon>
        <taxon>Gryllus</taxon>
    </lineage>
</organism>
<keyword evidence="8 9" id="KW-0472">Membrane</keyword>
<evidence type="ECO:0000313" key="10">
    <source>
        <dbReference type="EMBL" id="KAK7870266.1"/>
    </source>
</evidence>
<dbReference type="GO" id="GO:0046933">
    <property type="term" value="F:proton-transporting ATP synthase activity, rotational mechanism"/>
    <property type="evidence" value="ECO:0007669"/>
    <property type="project" value="TreeGrafter"/>
</dbReference>
<comment type="subunit">
    <text evidence="9">F-type ATPases have 2 components, CF(1) - the catalytic core - and CF(0) - the membrane proton channel. CF(1) and CF(0) have multiple subunits.</text>
</comment>
<dbReference type="AlphaFoldDB" id="A0AAN9VWX2"/>
<dbReference type="Pfam" id="PF05405">
    <property type="entry name" value="Mt_ATP-synt_B"/>
    <property type="match status" value="1"/>
</dbReference>
<keyword evidence="4 9" id="KW-0375">Hydrogen ion transport</keyword>
<evidence type="ECO:0000256" key="1">
    <source>
        <dbReference type="ARBA" id="ARBA00007479"/>
    </source>
</evidence>
<dbReference type="InterPro" id="IPR008688">
    <property type="entry name" value="ATP_synth_Bsub_B/MI25"/>
</dbReference>
<evidence type="ECO:0000256" key="2">
    <source>
        <dbReference type="ARBA" id="ARBA00022448"/>
    </source>
</evidence>
<dbReference type="InterPro" id="IPR013837">
    <property type="entry name" value="ATP_synth_F0_suB"/>
</dbReference>
<evidence type="ECO:0000256" key="9">
    <source>
        <dbReference type="RuleBase" id="RU368017"/>
    </source>
</evidence>
<name>A0AAN9VWX2_9ORTH</name>
<evidence type="ECO:0000256" key="7">
    <source>
        <dbReference type="ARBA" id="ARBA00023128"/>
    </source>
</evidence>
<evidence type="ECO:0000313" key="11">
    <source>
        <dbReference type="Proteomes" id="UP001378592"/>
    </source>
</evidence>
<protein>
    <recommendedName>
        <fullName evidence="9">ATP synthase subunit b</fullName>
    </recommendedName>
</protein>
<dbReference type="Proteomes" id="UP001378592">
    <property type="component" value="Unassembled WGS sequence"/>
</dbReference>
<sequence length="187" mass="21622">MFGIAAFLVSKELYVLEHNFFNGVSIAATSAVGMKTIGPHIAAHADKRIELIEKQYKDIHKEAIRQYEEAIILEKHEQWRAEGQLLLLDAKRKSVAIQLEAEYRERVMDAYNKVKQHLDWELEQERVIRALAHKHMVQWVRSEVGHTIVSSAFEKRFIKQCIEELTSIAQTKETFLQGGSESSNYKL</sequence>
<dbReference type="PANTHER" id="PTHR12733:SF3">
    <property type="entry name" value="ATP SYNTHASE F(0) COMPLEX SUBUNIT B1, MITOCHONDRIAL"/>
    <property type="match status" value="1"/>
</dbReference>
<keyword evidence="6 9" id="KW-0406">Ion transport</keyword>
<dbReference type="EMBL" id="JAZDUA010000061">
    <property type="protein sequence ID" value="KAK7870266.1"/>
    <property type="molecule type" value="Genomic_DNA"/>
</dbReference>
<comment type="caution">
    <text evidence="10">The sequence shown here is derived from an EMBL/GenBank/DDBJ whole genome shotgun (WGS) entry which is preliminary data.</text>
</comment>
<keyword evidence="2 9" id="KW-0813">Transport</keyword>
<accession>A0AAN9VWX2</accession>
<dbReference type="Gene3D" id="1.20.5.2210">
    <property type="match status" value="1"/>
</dbReference>
<evidence type="ECO:0000256" key="6">
    <source>
        <dbReference type="ARBA" id="ARBA00023065"/>
    </source>
</evidence>
<comment type="function">
    <text evidence="9">Subunit b, of the mitochondrial membrane ATP synthase complex (F(1)F(0) ATP synthase or Complex V) that produces ATP from ADP in the presence of a proton gradient across the membrane which is generated by electron transport complexes of the respiratory chain. ATP synthase complex consist of a soluble F(1) head domain - the catalytic core - and a membrane F(1) domain - the membrane proton channel. These two domains are linked by a central stalk rotating inside the F(1) region and a stationary peripheral stalk. During catalysis, ATP synthesis in the catalytic domain of F(1) is coupled via a rotary mechanism of the central stalk subunits to proton translocation. In vivo, can only synthesize ATP although its ATP hydrolase activity can be activated artificially in vitro. Part of the complex F(0) domain. Part of the complex F(0) domain and the peripheric stalk, which acts as a stator to hold the catalytic alpha(3)beta(3) subcomplex and subunit a/ATP6 static relative to the rotary elements.</text>
</comment>
<evidence type="ECO:0000256" key="4">
    <source>
        <dbReference type="ARBA" id="ARBA00022781"/>
    </source>
</evidence>
<keyword evidence="7 9" id="KW-0496">Mitochondrion</keyword>